<name>A0A1Y5X115_KIBAR</name>
<dbReference type="Proteomes" id="UP000192674">
    <property type="component" value="Unassembled WGS sequence"/>
</dbReference>
<dbReference type="AlphaFoldDB" id="A0A1Y5X115"/>
<evidence type="ECO:0008006" key="3">
    <source>
        <dbReference type="Google" id="ProtNLM"/>
    </source>
</evidence>
<protein>
    <recommendedName>
        <fullName evidence="3">DUF2993 domain-containing protein</fullName>
    </recommendedName>
</protein>
<reference evidence="1 2" key="1">
    <citation type="submission" date="2017-04" db="EMBL/GenBank/DDBJ databases">
        <authorList>
            <person name="Afonso C.L."/>
            <person name="Miller P.J."/>
            <person name="Scott M.A."/>
            <person name="Spackman E."/>
            <person name="Goraichik I."/>
            <person name="Dimitrov K.M."/>
            <person name="Suarez D.L."/>
            <person name="Swayne D.E."/>
        </authorList>
    </citation>
    <scope>NUCLEOTIDE SEQUENCE [LARGE SCALE GENOMIC DNA]</scope>
    <source>
        <strain evidence="1 2">DSM 43828</strain>
    </source>
</reference>
<organism evidence="1 2">
    <name type="scientific">Kibdelosporangium aridum</name>
    <dbReference type="NCBI Taxonomy" id="2030"/>
    <lineage>
        <taxon>Bacteria</taxon>
        <taxon>Bacillati</taxon>
        <taxon>Actinomycetota</taxon>
        <taxon>Actinomycetes</taxon>
        <taxon>Pseudonocardiales</taxon>
        <taxon>Pseudonocardiaceae</taxon>
        <taxon>Kibdelosporangium</taxon>
    </lineage>
</organism>
<evidence type="ECO:0000313" key="2">
    <source>
        <dbReference type="Proteomes" id="UP000192674"/>
    </source>
</evidence>
<proteinExistence type="predicted"/>
<sequence length="260" mass="28148">MTWPWRELEGLFAAGKALMSSGSPAAVLQAAVRAAGDRVIGRELTMRVGDADVTLTPVEIDTELDTVGLALGQVPSVRIVAVDVAWPGTPVQQLAITGSKVQFQSLPLPSVRANEVSVEITLAADVVKAKVAELQPDLIVDIGEDAVMRVKWAPRRSWGHIEVEPAVVGDCVHLKPKVLQLRSMRFRSAEKLGPTVIEIPDLPRGLRLTEVELGASRLVLRGEAERWHEKIPLTDLLTWLATAAATFTLPQFPGRDNVNG</sequence>
<gene>
    <name evidence="1" type="ORF">SAMN05661093_01085</name>
</gene>
<keyword evidence="2" id="KW-1185">Reference proteome</keyword>
<dbReference type="EMBL" id="FWXV01000001">
    <property type="protein sequence ID" value="SMC63769.1"/>
    <property type="molecule type" value="Genomic_DNA"/>
</dbReference>
<accession>A0A1Y5X115</accession>
<evidence type="ECO:0000313" key="1">
    <source>
        <dbReference type="EMBL" id="SMC63769.1"/>
    </source>
</evidence>
<dbReference type="RefSeq" id="WP_084424895.1">
    <property type="nucleotide sequence ID" value="NZ_FWXV01000001.1"/>
</dbReference>
<dbReference type="OrthoDB" id="3579012at2"/>